<dbReference type="OrthoDB" id="2447480at2759"/>
<feature type="region of interest" description="Disordered" evidence="1">
    <location>
        <begin position="49"/>
        <end position="73"/>
    </location>
</feature>
<organism evidence="2 3">
    <name type="scientific">Dissophora globulifera</name>
    <dbReference type="NCBI Taxonomy" id="979702"/>
    <lineage>
        <taxon>Eukaryota</taxon>
        <taxon>Fungi</taxon>
        <taxon>Fungi incertae sedis</taxon>
        <taxon>Mucoromycota</taxon>
        <taxon>Mortierellomycotina</taxon>
        <taxon>Mortierellomycetes</taxon>
        <taxon>Mortierellales</taxon>
        <taxon>Mortierellaceae</taxon>
        <taxon>Dissophora</taxon>
    </lineage>
</organism>
<feature type="region of interest" description="Disordered" evidence="1">
    <location>
        <begin position="466"/>
        <end position="497"/>
    </location>
</feature>
<feature type="compositionally biased region" description="Polar residues" evidence="1">
    <location>
        <begin position="865"/>
        <end position="880"/>
    </location>
</feature>
<feature type="compositionally biased region" description="Polar residues" evidence="1">
    <location>
        <begin position="473"/>
        <end position="495"/>
    </location>
</feature>
<feature type="compositionally biased region" description="Polar residues" evidence="1">
    <location>
        <begin position="960"/>
        <end position="969"/>
    </location>
</feature>
<dbReference type="EMBL" id="JAAAIP010000587">
    <property type="protein sequence ID" value="KAG0314749.1"/>
    <property type="molecule type" value="Genomic_DNA"/>
</dbReference>
<feature type="compositionally biased region" description="Basic and acidic residues" evidence="1">
    <location>
        <begin position="950"/>
        <end position="959"/>
    </location>
</feature>
<name>A0A9P6UQ59_9FUNG</name>
<sequence length="1020" mass="111663">MSAIATMEAAVVPLSEQAKQSYLAYKHIQPRSTTSPLLPINYTTFDRHTDPGSSSVASTPTPSLSSSTSSSTLVTPDAVSFSFSSPLFYDQKLYIYQSLKSIYQRLGGCLQKHPGVLKVLQYSIAITHGLTIYLLSVVISVAQLIMITCTIENLDWIHSYKPLMCEWDSYFPGFVFPALDVEDSEDIEQKTQYKQDLVDLKDSQYWKSRATLQSGNDLVANRYHLEEDQRMLAIHDSMSSIIRKRLFKYQHWLPTAWAVEDGIIPEADAAEYQRQQDELNQDTEDTEDTESTGVSSKIRRALVRTLSGNLVPAPSKRVTFNENVLVFGRRRSSMTPEMSPPSMPPMTPTASDPATRSSTPATENPKAVGSRQAASSLTSLMPSMDQEALAREEAFYQQSIATEDVNGSRSSSPLFEANSRRSLSSPNTSLSPALALPSAFSPTSPVFSDVSETTGLKRASTLPSKIGSLFHGHQNNSISSPRSTNRNSATFSEASTVHPIPRNMAAYLVESENGASDPSRDTPSPRSSLSLSKLPQPFTLCKNRAIDNVAASSLELPTESSDAKSSTTDSLKSTDRKHKNFMYRVVHPQRYKREMQEQSEEERRQGMLALAQIQQQHIRDSYDGARTCGNDVFCGDPYYYATSAEYVEGLGAPNSMISTSVGISFPEELSSKKLKDRRKAPRPLVVDPAFRSTPLTSGDHGPDSDVNSAPHHSQHRSIFGQDSKHAATRSAPQSPIRVHHHFSHPGHRVTQSTSSLIYPSGPPSVSVASESKSPLASEAGHCPTLHTTSSIKTPAGARGVLSQALSSDSMKFTTFTALGMPANPPAQPITPMINGMTNSFSAAALKSNSHETEHSSFAAFGFPSPASSPRQSISTTSTGASDWALTMNGHDSRNENQMDLLETDYTSDREELESLQSQQYQSQFEHGHQQHQELLLDGNDNNIIYSDDEAAHSASEENSRLSLTASDDASGSILGNEVPQTISSVDNAESTVQSDRDLAAGKHHHRVLGFVRRLSLKHRK</sequence>
<comment type="caution">
    <text evidence="2">The sequence shown here is derived from an EMBL/GenBank/DDBJ whole genome shotgun (WGS) entry which is preliminary data.</text>
</comment>
<feature type="compositionally biased region" description="Low complexity" evidence="1">
    <location>
        <begin position="53"/>
        <end position="73"/>
    </location>
</feature>
<feature type="region of interest" description="Disordered" evidence="1">
    <location>
        <begin position="555"/>
        <end position="574"/>
    </location>
</feature>
<keyword evidence="3" id="KW-1185">Reference proteome</keyword>
<feature type="compositionally biased region" description="Low complexity" evidence="1">
    <location>
        <begin position="521"/>
        <end position="532"/>
    </location>
</feature>
<feature type="compositionally biased region" description="Basic residues" evidence="1">
    <location>
        <begin position="672"/>
        <end position="681"/>
    </location>
</feature>
<dbReference type="AlphaFoldDB" id="A0A9P6UQ59"/>
<feature type="region of interest" description="Disordered" evidence="1">
    <location>
        <begin position="274"/>
        <end position="295"/>
    </location>
</feature>
<feature type="compositionally biased region" description="Polar residues" evidence="1">
    <location>
        <begin position="401"/>
        <end position="413"/>
    </location>
</feature>
<gene>
    <name evidence="2" type="ORF">BGZ99_007869</name>
</gene>
<protein>
    <submittedName>
        <fullName evidence="2">Uncharacterized protein</fullName>
    </submittedName>
</protein>
<feature type="region of interest" description="Disordered" evidence="1">
    <location>
        <begin position="910"/>
        <end position="931"/>
    </location>
</feature>
<feature type="compositionally biased region" description="Pro residues" evidence="1">
    <location>
        <begin position="338"/>
        <end position="347"/>
    </location>
</feature>
<feature type="compositionally biased region" description="Polar residues" evidence="1">
    <location>
        <begin position="420"/>
        <end position="431"/>
    </location>
</feature>
<feature type="region of interest" description="Disordered" evidence="1">
    <location>
        <begin position="950"/>
        <end position="973"/>
    </location>
</feature>
<feature type="compositionally biased region" description="Low complexity" evidence="1">
    <location>
        <begin position="914"/>
        <end position="923"/>
    </location>
</feature>
<dbReference type="Proteomes" id="UP000738325">
    <property type="component" value="Unassembled WGS sequence"/>
</dbReference>
<feature type="compositionally biased region" description="Acidic residues" evidence="1">
    <location>
        <begin position="279"/>
        <end position="290"/>
    </location>
</feature>
<evidence type="ECO:0000313" key="3">
    <source>
        <dbReference type="Proteomes" id="UP000738325"/>
    </source>
</evidence>
<feature type="region of interest" description="Disordered" evidence="1">
    <location>
        <begin position="857"/>
        <end position="896"/>
    </location>
</feature>
<feature type="region of interest" description="Disordered" evidence="1">
    <location>
        <begin position="401"/>
        <end position="431"/>
    </location>
</feature>
<proteinExistence type="predicted"/>
<evidence type="ECO:0000313" key="2">
    <source>
        <dbReference type="EMBL" id="KAG0314749.1"/>
    </source>
</evidence>
<feature type="region of interest" description="Disordered" evidence="1">
    <location>
        <begin position="511"/>
        <end position="533"/>
    </location>
</feature>
<accession>A0A9P6UQ59</accession>
<feature type="region of interest" description="Disordered" evidence="1">
    <location>
        <begin position="672"/>
        <end position="734"/>
    </location>
</feature>
<reference evidence="2" key="1">
    <citation type="journal article" date="2020" name="Fungal Divers.">
        <title>Resolving the Mortierellaceae phylogeny through synthesis of multi-gene phylogenetics and phylogenomics.</title>
        <authorList>
            <person name="Vandepol N."/>
            <person name="Liber J."/>
            <person name="Desiro A."/>
            <person name="Na H."/>
            <person name="Kennedy M."/>
            <person name="Barry K."/>
            <person name="Grigoriev I.V."/>
            <person name="Miller A.N."/>
            <person name="O'Donnell K."/>
            <person name="Stajich J.E."/>
            <person name="Bonito G."/>
        </authorList>
    </citation>
    <scope>NUCLEOTIDE SEQUENCE</scope>
    <source>
        <strain evidence="2">REB-010B</strain>
    </source>
</reference>
<evidence type="ECO:0000256" key="1">
    <source>
        <dbReference type="SAM" id="MobiDB-lite"/>
    </source>
</evidence>
<feature type="region of interest" description="Disordered" evidence="1">
    <location>
        <begin position="331"/>
        <end position="375"/>
    </location>
</feature>